<dbReference type="EMBL" id="CANHGI010000006">
    <property type="protein sequence ID" value="CAI5456195.1"/>
    <property type="molecule type" value="Genomic_DNA"/>
</dbReference>
<comment type="similarity">
    <text evidence="2">Belongs to the histidine acid phosphatase family.</text>
</comment>
<dbReference type="InterPro" id="IPR029033">
    <property type="entry name" value="His_PPase_superfam"/>
</dbReference>
<evidence type="ECO:0000256" key="3">
    <source>
        <dbReference type="SAM" id="SignalP"/>
    </source>
</evidence>
<comment type="catalytic activity">
    <reaction evidence="1">
        <text>a phosphate monoester + H2O = an alcohol + phosphate</text>
        <dbReference type="Rhea" id="RHEA:15017"/>
        <dbReference type="ChEBI" id="CHEBI:15377"/>
        <dbReference type="ChEBI" id="CHEBI:30879"/>
        <dbReference type="ChEBI" id="CHEBI:43474"/>
        <dbReference type="ChEBI" id="CHEBI:67140"/>
        <dbReference type="EC" id="3.1.3.2"/>
    </reaction>
</comment>
<gene>
    <name evidence="4" type="ORF">CAMP_LOCUS18832</name>
</gene>
<evidence type="ECO:0000256" key="1">
    <source>
        <dbReference type="ARBA" id="ARBA00000032"/>
    </source>
</evidence>
<dbReference type="OrthoDB" id="258392at2759"/>
<dbReference type="InterPro" id="IPR050645">
    <property type="entry name" value="Histidine_acid_phosphatase"/>
</dbReference>
<accession>A0A9P1J5T7</accession>
<keyword evidence="3" id="KW-0732">Signal</keyword>
<name>A0A9P1J5T7_9PELO</name>
<dbReference type="PANTHER" id="PTHR11567">
    <property type="entry name" value="ACID PHOSPHATASE-RELATED"/>
    <property type="match status" value="1"/>
</dbReference>
<protein>
    <submittedName>
        <fullName evidence="4">Uncharacterized protein</fullName>
    </submittedName>
</protein>
<dbReference type="GO" id="GO:0003993">
    <property type="term" value="F:acid phosphatase activity"/>
    <property type="evidence" value="ECO:0007669"/>
    <property type="project" value="UniProtKB-EC"/>
</dbReference>
<dbReference type="CDD" id="cd07061">
    <property type="entry name" value="HP_HAP_like"/>
    <property type="match status" value="1"/>
</dbReference>
<dbReference type="Proteomes" id="UP001152747">
    <property type="component" value="Unassembled WGS sequence"/>
</dbReference>
<dbReference type="InterPro" id="IPR033379">
    <property type="entry name" value="Acid_Pase_AS"/>
</dbReference>
<feature type="chain" id="PRO_5040493488" evidence="3">
    <location>
        <begin position="16"/>
        <end position="380"/>
    </location>
</feature>
<dbReference type="SUPFAM" id="SSF53254">
    <property type="entry name" value="Phosphoglycerate mutase-like"/>
    <property type="match status" value="1"/>
</dbReference>
<dbReference type="PROSITE" id="PS00616">
    <property type="entry name" value="HIS_ACID_PHOSPHAT_1"/>
    <property type="match status" value="1"/>
</dbReference>
<evidence type="ECO:0000256" key="2">
    <source>
        <dbReference type="ARBA" id="ARBA00005375"/>
    </source>
</evidence>
<organism evidence="4 5">
    <name type="scientific">Caenorhabditis angaria</name>
    <dbReference type="NCBI Taxonomy" id="860376"/>
    <lineage>
        <taxon>Eukaryota</taxon>
        <taxon>Metazoa</taxon>
        <taxon>Ecdysozoa</taxon>
        <taxon>Nematoda</taxon>
        <taxon>Chromadorea</taxon>
        <taxon>Rhabditida</taxon>
        <taxon>Rhabditina</taxon>
        <taxon>Rhabditomorpha</taxon>
        <taxon>Rhabditoidea</taxon>
        <taxon>Rhabditidae</taxon>
        <taxon>Peloderinae</taxon>
        <taxon>Caenorhabditis</taxon>
    </lineage>
</organism>
<keyword evidence="5" id="KW-1185">Reference proteome</keyword>
<dbReference type="Pfam" id="PF00328">
    <property type="entry name" value="His_Phos_2"/>
    <property type="match status" value="1"/>
</dbReference>
<sequence>MRILFSLIWILPCFADVEFLLAVWRHGDRAPESLPYPNDPYNITFWPRGWNQLTNVGIEQSVKLGTFLRRRYKTSVLQKFDRKQVLIRSSDADRAIETAQSVVTSIFPPIGEQAWNTGKYRYWQPIPVRTNPKSDDMMLRPSKIHCPAYNRLIDEEKREIEEDVDWKYRRELDAISHYINHTVRYSNIKDVYNILLEHYNGLPFPDWILREVNGRPLLDTIVEIRRISRLQKFDSREKSKYMAGFLINNWIESLTDVANRKSSKKALLYSSHDGTLSSLLYGLNISNHQLVPYTACVMLELHTGNKIKIFLRNSTSEDPNDVHQLLIPGCSEECPLHVFRSLVADVRVKSQHELEKICSSSISKPTIFSSIILLLIFYLL</sequence>
<evidence type="ECO:0000313" key="5">
    <source>
        <dbReference type="Proteomes" id="UP001152747"/>
    </source>
</evidence>
<reference evidence="4" key="1">
    <citation type="submission" date="2022-11" db="EMBL/GenBank/DDBJ databases">
        <authorList>
            <person name="Kikuchi T."/>
        </authorList>
    </citation>
    <scope>NUCLEOTIDE SEQUENCE</scope>
    <source>
        <strain evidence="4">PS1010</strain>
    </source>
</reference>
<dbReference type="PANTHER" id="PTHR11567:SF204">
    <property type="entry name" value="LYSOSOMAL ACID PHOSPHATASE"/>
    <property type="match status" value="1"/>
</dbReference>
<feature type="signal peptide" evidence="3">
    <location>
        <begin position="1"/>
        <end position="15"/>
    </location>
</feature>
<proteinExistence type="inferred from homology"/>
<comment type="caution">
    <text evidence="4">The sequence shown here is derived from an EMBL/GenBank/DDBJ whole genome shotgun (WGS) entry which is preliminary data.</text>
</comment>
<dbReference type="InterPro" id="IPR000560">
    <property type="entry name" value="His_Pase_clade-2"/>
</dbReference>
<dbReference type="Gene3D" id="3.40.50.1240">
    <property type="entry name" value="Phosphoglycerate mutase-like"/>
    <property type="match status" value="1"/>
</dbReference>
<evidence type="ECO:0000313" key="4">
    <source>
        <dbReference type="EMBL" id="CAI5456195.1"/>
    </source>
</evidence>
<dbReference type="AlphaFoldDB" id="A0A9P1J5T7"/>